<dbReference type="AlphaFoldDB" id="A0A2T0KG11"/>
<accession>A0A2T0KG11</accession>
<protein>
    <submittedName>
        <fullName evidence="2">Uridine kinase</fullName>
    </submittedName>
</protein>
<name>A0A2T0KG11_9ACTN</name>
<feature type="compositionally biased region" description="Basic and acidic residues" evidence="1">
    <location>
        <begin position="223"/>
        <end position="242"/>
    </location>
</feature>
<comment type="caution">
    <text evidence="2">The sequence shown here is derived from an EMBL/GenBank/DDBJ whole genome shotgun (WGS) entry which is preliminary data.</text>
</comment>
<reference evidence="2 3" key="1">
    <citation type="submission" date="2018-03" db="EMBL/GenBank/DDBJ databases">
        <title>Genomic Encyclopedia of Archaeal and Bacterial Type Strains, Phase II (KMG-II): from individual species to whole genera.</title>
        <authorList>
            <person name="Goeker M."/>
        </authorList>
    </citation>
    <scope>NUCLEOTIDE SEQUENCE [LARGE SCALE GENOMIC DNA]</scope>
    <source>
        <strain evidence="2 3">DSM 43146</strain>
    </source>
</reference>
<dbReference type="Proteomes" id="UP000239415">
    <property type="component" value="Unassembled WGS sequence"/>
</dbReference>
<keyword evidence="2" id="KW-0418">Kinase</keyword>
<sequence length="242" mass="26182">MCMSMRLRPGEIEATGWRLVTVGDAVSRLFAASPGVSGRPRVFAIDGRGGAGKTTLTERLRRSVPGSAVVHTDDVAWHHACFDWGDLLIEKILQPLHGGTGVSFRPDAWVSRDRPGSIAVPAGAPVVWVEGTGVIRAELAPWLDASIWLQGDLDEQELLLTARDGDSPEQREHVANWLSEELPFLSRERPWSRATMVVAGPSPAGLGPEDLLVAPPVSGRSPHRLDRSAASRDPSRQRSSDP</sequence>
<dbReference type="InterPro" id="IPR027417">
    <property type="entry name" value="P-loop_NTPase"/>
</dbReference>
<feature type="region of interest" description="Disordered" evidence="1">
    <location>
        <begin position="202"/>
        <end position="242"/>
    </location>
</feature>
<evidence type="ECO:0000313" key="2">
    <source>
        <dbReference type="EMBL" id="PRX22269.1"/>
    </source>
</evidence>
<keyword evidence="2" id="KW-0808">Transferase</keyword>
<keyword evidence="3" id="KW-1185">Reference proteome</keyword>
<gene>
    <name evidence="2" type="ORF">CLV67_105446</name>
</gene>
<dbReference type="EMBL" id="PVMZ01000005">
    <property type="protein sequence ID" value="PRX22269.1"/>
    <property type="molecule type" value="Genomic_DNA"/>
</dbReference>
<evidence type="ECO:0000313" key="3">
    <source>
        <dbReference type="Proteomes" id="UP000239415"/>
    </source>
</evidence>
<organism evidence="2 3">
    <name type="scientific">Actinoplanes italicus</name>
    <dbReference type="NCBI Taxonomy" id="113567"/>
    <lineage>
        <taxon>Bacteria</taxon>
        <taxon>Bacillati</taxon>
        <taxon>Actinomycetota</taxon>
        <taxon>Actinomycetes</taxon>
        <taxon>Micromonosporales</taxon>
        <taxon>Micromonosporaceae</taxon>
        <taxon>Actinoplanes</taxon>
    </lineage>
</organism>
<evidence type="ECO:0000256" key="1">
    <source>
        <dbReference type="SAM" id="MobiDB-lite"/>
    </source>
</evidence>
<dbReference type="Gene3D" id="3.40.50.300">
    <property type="entry name" value="P-loop containing nucleotide triphosphate hydrolases"/>
    <property type="match status" value="1"/>
</dbReference>
<dbReference type="GO" id="GO:0016301">
    <property type="term" value="F:kinase activity"/>
    <property type="evidence" value="ECO:0007669"/>
    <property type="project" value="UniProtKB-KW"/>
</dbReference>
<proteinExistence type="predicted"/>
<dbReference type="SUPFAM" id="SSF52540">
    <property type="entry name" value="P-loop containing nucleoside triphosphate hydrolases"/>
    <property type="match status" value="1"/>
</dbReference>